<keyword evidence="4" id="KW-1185">Reference proteome</keyword>
<feature type="region of interest" description="Disordered" evidence="1">
    <location>
        <begin position="241"/>
        <end position="298"/>
    </location>
</feature>
<evidence type="ECO:0000256" key="1">
    <source>
        <dbReference type="SAM" id="MobiDB-lite"/>
    </source>
</evidence>
<feature type="transmembrane region" description="Helical" evidence="2">
    <location>
        <begin position="195"/>
        <end position="216"/>
    </location>
</feature>
<dbReference type="Proteomes" id="UP000006319">
    <property type="component" value="Unassembled WGS sequence"/>
</dbReference>
<protein>
    <submittedName>
        <fullName evidence="3">Uncharacterized protein</fullName>
    </submittedName>
</protein>
<organism evidence="3 4">
    <name type="scientific">Plasmodium cynomolgi (strain B)</name>
    <dbReference type="NCBI Taxonomy" id="1120755"/>
    <lineage>
        <taxon>Eukaryota</taxon>
        <taxon>Sar</taxon>
        <taxon>Alveolata</taxon>
        <taxon>Apicomplexa</taxon>
        <taxon>Aconoidasida</taxon>
        <taxon>Haemosporida</taxon>
        <taxon>Plasmodiidae</taxon>
        <taxon>Plasmodium</taxon>
        <taxon>Plasmodium (Plasmodium)</taxon>
    </lineage>
</organism>
<evidence type="ECO:0000256" key="2">
    <source>
        <dbReference type="SAM" id="Phobius"/>
    </source>
</evidence>
<feature type="region of interest" description="Disordered" evidence="1">
    <location>
        <begin position="67"/>
        <end position="92"/>
    </location>
</feature>
<feature type="compositionally biased region" description="Polar residues" evidence="1">
    <location>
        <begin position="245"/>
        <end position="261"/>
    </location>
</feature>
<keyword evidence="2" id="KW-0812">Transmembrane</keyword>
<keyword evidence="2" id="KW-1133">Transmembrane helix</keyword>
<name>K6UNG0_PLACD</name>
<evidence type="ECO:0000313" key="3">
    <source>
        <dbReference type="EMBL" id="GAB69453.1"/>
    </source>
</evidence>
<proteinExistence type="predicted"/>
<keyword evidence="2" id="KW-0472">Membrane</keyword>
<dbReference type="EMBL" id="DF157175">
    <property type="protein sequence ID" value="GAB69453.1"/>
    <property type="molecule type" value="Genomic_DNA"/>
</dbReference>
<gene>
    <name evidence="3" type="ORF">PCYB_002020</name>
</gene>
<dbReference type="KEGG" id="pcy:PCYB_002020"/>
<accession>K6UNG0</accession>
<dbReference type="VEuPathDB" id="PlasmoDB:PCYB_002020"/>
<feature type="compositionally biased region" description="Basic and acidic residues" evidence="1">
    <location>
        <begin position="78"/>
        <end position="92"/>
    </location>
</feature>
<evidence type="ECO:0000313" key="4">
    <source>
        <dbReference type="Proteomes" id="UP000006319"/>
    </source>
</evidence>
<feature type="compositionally biased region" description="Polar residues" evidence="1">
    <location>
        <begin position="67"/>
        <end position="77"/>
    </location>
</feature>
<reference evidence="3 4" key="1">
    <citation type="journal article" date="2012" name="Nat. Genet.">
        <title>Plasmodium cynomolgi genome sequences provide insight into Plasmodium vivax and the monkey malaria clade.</title>
        <authorList>
            <person name="Tachibana S."/>
            <person name="Sullivan S.A."/>
            <person name="Kawai S."/>
            <person name="Nakamura S."/>
            <person name="Kim H.R."/>
            <person name="Goto N."/>
            <person name="Arisue N."/>
            <person name="Palacpac N.M.Q."/>
            <person name="Honma H."/>
            <person name="Yagi M."/>
            <person name="Tougan T."/>
            <person name="Katakai Y."/>
            <person name="Kaneko O."/>
            <person name="Mita T."/>
            <person name="Kita K."/>
            <person name="Yasutomi Y."/>
            <person name="Sutton P.L."/>
            <person name="Shakhbatyan R."/>
            <person name="Horii T."/>
            <person name="Yasunaga T."/>
            <person name="Barnwell J.W."/>
            <person name="Escalante A.A."/>
            <person name="Carlton J.M."/>
            <person name="Tanabe K."/>
        </authorList>
    </citation>
    <scope>NUCLEOTIDE SEQUENCE [LARGE SCALE GENOMIC DNA]</scope>
    <source>
        <strain evidence="3 4">B</strain>
    </source>
</reference>
<dbReference type="GeneID" id="14695995"/>
<sequence>MEKSENVYGPLKPYKVVPCCSDDNDQIPFYFMKCKYKDDKDDSIYYGCSLVKVCYALKDTDKSVESGTCANNPNTEYSTKEKDTRTSPENEKENIRWKFGTRIIPYKSNKGGENVYDVIKYSDELHGDEISIRGENFGTYKLKDKEPATYKAFSEFIEKLTYKADDDRPDKTPEGITFLRRNNKNNVFYMLNNSYIRISVSCALGFGIFILLFLYFKFTPLGSYFRNRSSKEYKNMNSFLEEVPTESSPHKSNSGNANPQRKSAIVNYKKNSAGEKSQKNSSSENSQRKRLRIAYQPT</sequence>
<dbReference type="AlphaFoldDB" id="K6UNG0"/>
<dbReference type="OrthoDB" id="386497at2759"/>
<dbReference type="RefSeq" id="XP_004227671.1">
    <property type="nucleotide sequence ID" value="XM_004227623.1"/>
</dbReference>